<comment type="caution">
    <text evidence="1">The sequence shown here is derived from an EMBL/GenBank/DDBJ whole genome shotgun (WGS) entry which is preliminary data.</text>
</comment>
<evidence type="ECO:0000313" key="2">
    <source>
        <dbReference type="Proteomes" id="UP000828941"/>
    </source>
</evidence>
<sequence>MEGGNGETLKFTVQVSHDAKLKELLHKITSIEIKLCSDGTREFIELLKGNGGGELLHHYVRASSKCSEILEAWKLRQGKDGISYIFQLISSILSHYEGKYQPDNVEKMPISRDLDKFARLLVVEYLGDVYKELNSKEAKRQKAALLLMASIVRRGSSLASDVVKNFDFKLGEFLKLAKQKQKRNESRITLSLRKSFVGFAMSFLEVGKPGLLRWVLQQKEMYSGVLRGLGDDDDETVIYVLSTLRDRLLVKESLVPPALRSVLFGSVTLEQLINISGREGGGPAAELAYHVLVMVCTDPSNGLMPDLKMRPVPLRGNPKRIMGLMKKLRATEVQHHRDLLLSIVNCRPSFGLLYLEEFPYNIEDYTSPSWFSANSLAANLVSSVGNGLSMGLINLHSNNQHSYDSMDVQSIMKSVFSRIFSRPTVNKGLLHSDFLVKHSTLRLLLEVLKLLDSLIGALNHSFSSNQSVQHLESSKQEIQNEVQTLLPDPQVLLTLLSSSGSVSKTHDSCLKKTASPDEHSSKNVKRIKVDPVEKDIDIVVGGMSSIPDLSLIGGCGRVGNNSLRADALDDGEDLVNAMAEIWGPEFCSMPITTLKDAGICLHSKLLDALRYYRRIIPHLLDGSFEFFTGLLNNPLELPINLQASLLSLLMEYIEWYPNSEIPRRTPLTLYKHLQPFIKLLIFSSVNGIRDQAYRLSKAAMFSTCAFDKNFQEIGAWLLFLPGYHRKISSVNGFEMEVLQSLCPNVISFLCDAISTVGNNLVKHWDVLKHYLHLLKGVKGVSPVFSPLIVCVLEKCLRLILSKSGTYSLPEKSMVVSYVCNTLKYLLQTQVDAELISALVITVLNEKLGDHHEYEVLKPLKNLLLFAQNISHQQGCFNVASYKESVPHDTYLSSALGEVKRLLSNGDGEEMAGRTVAFISSIICVETDEILKNLPSLMIISHNLRGVPFSILSSMLFHDHNVLPNASILWPEIFYAGLDIAVSDLSDGSRNDSPIRTSGNQHFDITETDAAVAFGLFMKQAPFHVIFPSMMCINGPCSSALSKIQELLLNKLSESRTHCSLLSNLRLVLFWIHQIQSYSELNPLVEVERLSNLCLILVENLVVKLLLPANGSDCYSNSGFCGSSQSIQEVAETIFYHPAVLMSLSFPLSRKQNLVNADLQNNMDVHLLLCRQGGVSQLSNPVLKLLTITLDKLWSLCSGHICTSKGRDAANKELVKAFKDLQQKLFLEVRDKFEQCICSEDLKPAIPTLSTFHALVQFLSPFQLLEIVDEMFSRVGADHLTARKSALSFGCSLAAGAFSTLSFYLQQHIRNRVPYDFFWDMSEKNIDVNIFEKIYSRVVNFELTHELDCADNCLLEAVNVLYKQKHMQQPNFHPLVLALWRIIMVTPVKMISHCIYRTNMKKAKFLYILTEVSPLHLSAFGHVFFSILNRNLHYNDETVALSEDQFMLLLPASLSYLNSISMRPGRLNPKKFKDIPSLYSSILLKGFHQWKRFVSRDIFEEELTEFSPLPVEQFLYCIDGSLLGKSIHMLRYHFDLNGDSIKFKKRLKLFKSICPYSTSCDDLLDCDSGEIDNYSLHQSLNIINRVIAKISLCRMLLFPGEANRDSKDVPSEVENKMEATRIQFICIVVTIWQFIVKKFSLASDQSGTGKCTNILLLYNRLEVFLLRSILELIAEMCDDLIQLQSIPFLEQLIRSALIYRFGDSMTLKSLQVILTLLYEGKLSCDLYLQLLLAHSQFAPTIRSVCKLSGSSTVGPFLKPMLSILKCLVIQSSDWYETDEKYNTQTTGLSMGQLEIIKLLRVLLWIKSHQTDSDSGNDDLLNFKELHSLLCLSYGATLSRIDLEIYKLMQQIESVSGSVSQNVADVNCLWGTAALRVKSEHLLEQNSYSDMKVDSEVTEEWSSQYRENILIDPDLCASTILYFPYDRSACDEPLSIHKIQPENVWKMVEMRSSQLEVREQYDPVFILHFSIHSLSKSYIEALEFASSGLLAIAFVSMSSPDPGIRRLAYAVIDRFKNALENYQKRKDLMRLHLLLSSMQNSIEEPWQRIPSVIALFAAEASCVLLDSSHEHYAAISTFLIQSSRLNMRVIPLFNNFLWSTSVNFKAERLWVLRLVYAGLRSDDDALLYIRNSILENLMSLYVSPLSDFESKELIIEVIRKSVKVDKIARHLVKHCSLFSWFSSLISVQERLYGDENKFVLKQVFAVLQVVNDVILSGNISKWLQKCALEQLMELSSNLLTFVLRDEKLANETAVLVNPFLQMMSSVLKLSQKRKVYQPHFTLSIEGIYKMFQVVNACNHATICINPVFALEAILMNAPPTSIFLMNVEKLESFLMWAAETALKSESSKKLMAKESHVDSAKDYGEQQEPKENSLISKLLRWLTASVIIGKLCEKSEDTKSAEVVNLNSLHSLLEHVQNSSGQRNKSKIGGEELLATMILYLQQLLGINCNVLPSVVSALCILLFGASSSVACRADLLQDYYTSVSSLSLRVRCPPEANPTWRWSFYQPWKDLQLELSDSQIMEEYHACLTLLVIISNVLSEKKLDSPCLSPLEIERCGVFEWETNFLETEC</sequence>
<accession>A0ACB9L9P3</accession>
<gene>
    <name evidence="1" type="ORF">L6164_029398</name>
</gene>
<reference evidence="1 2" key="1">
    <citation type="journal article" date="2022" name="DNA Res.">
        <title>Chromosomal-level genome assembly of the orchid tree Bauhinia variegata (Leguminosae; Cercidoideae) supports the allotetraploid origin hypothesis of Bauhinia.</title>
        <authorList>
            <person name="Zhong Y."/>
            <person name="Chen Y."/>
            <person name="Zheng D."/>
            <person name="Pang J."/>
            <person name="Liu Y."/>
            <person name="Luo S."/>
            <person name="Meng S."/>
            <person name="Qian L."/>
            <person name="Wei D."/>
            <person name="Dai S."/>
            <person name="Zhou R."/>
        </authorList>
    </citation>
    <scope>NUCLEOTIDE SEQUENCE [LARGE SCALE GENOMIC DNA]</scope>
    <source>
        <strain evidence="1">BV-YZ2020</strain>
    </source>
</reference>
<proteinExistence type="predicted"/>
<name>A0ACB9L9P3_BAUVA</name>
<keyword evidence="2" id="KW-1185">Reference proteome</keyword>
<dbReference type="Proteomes" id="UP000828941">
    <property type="component" value="Chromosome 12"/>
</dbReference>
<organism evidence="1 2">
    <name type="scientific">Bauhinia variegata</name>
    <name type="common">Purple orchid tree</name>
    <name type="synonym">Phanera variegata</name>
    <dbReference type="NCBI Taxonomy" id="167791"/>
    <lineage>
        <taxon>Eukaryota</taxon>
        <taxon>Viridiplantae</taxon>
        <taxon>Streptophyta</taxon>
        <taxon>Embryophyta</taxon>
        <taxon>Tracheophyta</taxon>
        <taxon>Spermatophyta</taxon>
        <taxon>Magnoliopsida</taxon>
        <taxon>eudicotyledons</taxon>
        <taxon>Gunneridae</taxon>
        <taxon>Pentapetalae</taxon>
        <taxon>rosids</taxon>
        <taxon>fabids</taxon>
        <taxon>Fabales</taxon>
        <taxon>Fabaceae</taxon>
        <taxon>Cercidoideae</taxon>
        <taxon>Cercideae</taxon>
        <taxon>Bauhiniinae</taxon>
        <taxon>Bauhinia</taxon>
    </lineage>
</organism>
<evidence type="ECO:0000313" key="1">
    <source>
        <dbReference type="EMBL" id="KAI4306089.1"/>
    </source>
</evidence>
<protein>
    <submittedName>
        <fullName evidence="1">Uncharacterized protein</fullName>
    </submittedName>
</protein>
<dbReference type="EMBL" id="CM039437">
    <property type="protein sequence ID" value="KAI4306089.1"/>
    <property type="molecule type" value="Genomic_DNA"/>
</dbReference>